<evidence type="ECO:0000256" key="2">
    <source>
        <dbReference type="ARBA" id="ARBA00022737"/>
    </source>
</evidence>
<dbReference type="Pfam" id="PF00096">
    <property type="entry name" value="zf-C2H2"/>
    <property type="match status" value="3"/>
</dbReference>
<dbReference type="Proteomes" id="UP000030765">
    <property type="component" value="Unassembled WGS sequence"/>
</dbReference>
<proteinExistence type="predicted"/>
<dbReference type="EnsemblMetazoa" id="ASIC005742-RA">
    <property type="protein sequence ID" value="ASIC005742-PA"/>
    <property type="gene ID" value="ASIC005742"/>
</dbReference>
<dbReference type="VEuPathDB" id="VectorBase:ASIC005742"/>
<name>A0A084VK80_ANOSI</name>
<evidence type="ECO:0000313" key="10">
    <source>
        <dbReference type="Proteomes" id="UP000030765"/>
    </source>
</evidence>
<keyword evidence="1" id="KW-0479">Metal-binding</keyword>
<dbReference type="SMART" id="SM00355">
    <property type="entry name" value="ZnF_C2H2"/>
    <property type="match status" value="7"/>
</dbReference>
<protein>
    <submittedName>
        <fullName evidence="8 9">Zinc finger protein 177</fullName>
    </submittedName>
</protein>
<feature type="domain" description="C2H2-type" evidence="7">
    <location>
        <begin position="336"/>
        <end position="363"/>
    </location>
</feature>
<dbReference type="PANTHER" id="PTHR24379:SF121">
    <property type="entry name" value="C2H2-TYPE DOMAIN-CONTAINING PROTEIN"/>
    <property type="match status" value="1"/>
</dbReference>
<dbReference type="GO" id="GO:0008270">
    <property type="term" value="F:zinc ion binding"/>
    <property type="evidence" value="ECO:0007669"/>
    <property type="project" value="UniProtKB-KW"/>
</dbReference>
<dbReference type="FunFam" id="3.30.160.60:FF:000110">
    <property type="entry name" value="Zinc finger protein-like"/>
    <property type="match status" value="1"/>
</dbReference>
<evidence type="ECO:0000256" key="4">
    <source>
        <dbReference type="ARBA" id="ARBA00022833"/>
    </source>
</evidence>
<gene>
    <name evidence="8" type="ORF">ZHAS_00005742</name>
</gene>
<dbReference type="Gene3D" id="3.30.160.60">
    <property type="entry name" value="Classic Zinc Finger"/>
    <property type="match status" value="4"/>
</dbReference>
<dbReference type="InterPro" id="IPR036236">
    <property type="entry name" value="Znf_C2H2_sf"/>
</dbReference>
<dbReference type="OrthoDB" id="7758549at2759"/>
<feature type="region of interest" description="Disordered" evidence="6">
    <location>
        <begin position="1"/>
        <end position="131"/>
    </location>
</feature>
<feature type="compositionally biased region" description="Basic and acidic residues" evidence="6">
    <location>
        <begin position="25"/>
        <end position="37"/>
    </location>
</feature>
<accession>A0A084VK80</accession>
<dbReference type="OMA" id="THFWATH"/>
<keyword evidence="10" id="KW-1185">Reference proteome</keyword>
<keyword evidence="4" id="KW-0862">Zinc</keyword>
<dbReference type="AlphaFoldDB" id="A0A084VK80"/>
<dbReference type="GO" id="GO:0003677">
    <property type="term" value="F:DNA binding"/>
    <property type="evidence" value="ECO:0007669"/>
    <property type="project" value="UniProtKB-ARBA"/>
</dbReference>
<evidence type="ECO:0000256" key="3">
    <source>
        <dbReference type="ARBA" id="ARBA00022771"/>
    </source>
</evidence>
<dbReference type="InterPro" id="IPR013087">
    <property type="entry name" value="Znf_C2H2_type"/>
</dbReference>
<evidence type="ECO:0000313" key="9">
    <source>
        <dbReference type="EnsemblMetazoa" id="ASIC005742-PA"/>
    </source>
</evidence>
<dbReference type="EMBL" id="KE524944">
    <property type="protein sequence ID" value="KFB38374.1"/>
    <property type="molecule type" value="Genomic_DNA"/>
</dbReference>
<dbReference type="PROSITE" id="PS00028">
    <property type="entry name" value="ZINC_FINGER_C2H2_1"/>
    <property type="match status" value="4"/>
</dbReference>
<reference evidence="9" key="2">
    <citation type="submission" date="2020-05" db="UniProtKB">
        <authorList>
            <consortium name="EnsemblMetazoa"/>
        </authorList>
    </citation>
    <scope>IDENTIFICATION</scope>
</reference>
<keyword evidence="3 5" id="KW-0863">Zinc-finger</keyword>
<feature type="domain" description="C2H2-type" evidence="7">
    <location>
        <begin position="247"/>
        <end position="270"/>
    </location>
</feature>
<dbReference type="FunFam" id="3.30.160.60:FF:001049">
    <property type="entry name" value="zinc finger protein 319"/>
    <property type="match status" value="1"/>
</dbReference>
<dbReference type="PANTHER" id="PTHR24379">
    <property type="entry name" value="KRAB AND ZINC FINGER DOMAIN-CONTAINING"/>
    <property type="match status" value="1"/>
</dbReference>
<evidence type="ECO:0000256" key="5">
    <source>
        <dbReference type="PROSITE-ProRule" id="PRU00042"/>
    </source>
</evidence>
<dbReference type="EMBL" id="ATLV01014129">
    <property type="status" value="NOT_ANNOTATED_CDS"/>
    <property type="molecule type" value="Genomic_DNA"/>
</dbReference>
<evidence type="ECO:0000256" key="1">
    <source>
        <dbReference type="ARBA" id="ARBA00022723"/>
    </source>
</evidence>
<dbReference type="SUPFAM" id="SSF57667">
    <property type="entry name" value="beta-beta-alpha zinc fingers"/>
    <property type="match status" value="2"/>
</dbReference>
<dbReference type="PROSITE" id="PS50157">
    <property type="entry name" value="ZINC_FINGER_C2H2_2"/>
    <property type="match status" value="5"/>
</dbReference>
<evidence type="ECO:0000313" key="8">
    <source>
        <dbReference type="EMBL" id="KFB38374.1"/>
    </source>
</evidence>
<feature type="domain" description="C2H2-type" evidence="7">
    <location>
        <begin position="364"/>
        <end position="391"/>
    </location>
</feature>
<feature type="domain" description="C2H2-type" evidence="7">
    <location>
        <begin position="278"/>
        <end position="305"/>
    </location>
</feature>
<sequence>MAAEQKLIDYYGKASAEPYESNDSISEHMKDETRSDPNDCGEENLDVATTEPYVEEHHSPITESFDHSSYTKIDNLSGLGSVDMEEESGPENRTIEDESTTPEGNGEDKQPKRKRRMFPPIPTTPDDGNSWENFQRFLEEEKAAKRMRLAHLQSLRRANRNKRLNSEQKKLEEEARKRFPFTTCYICDRQHGTLMDRDYHMREHIHMLPYECNECTVESEGTENSEPIVLNTTHKLNLHFRMHRMPHKCDKCYHRFSTSTKLKTHFWATHGYAENGGLTCEYCGKQYFHKIAFRKHVAHHRNELSGQFKCSVCDRTFGVRSSLQRHEASHKGEKKYKCLYCEKSFSTSYNRLNHHRIHTGEGFHKCTECNRSFSQKSALRYHQQTHLKIEPKEKRN</sequence>
<keyword evidence="2" id="KW-0677">Repeat</keyword>
<evidence type="ECO:0000256" key="6">
    <source>
        <dbReference type="SAM" id="MobiDB-lite"/>
    </source>
</evidence>
<dbReference type="VEuPathDB" id="VectorBase:ASIS007807"/>
<feature type="domain" description="C2H2-type" evidence="7">
    <location>
        <begin position="308"/>
        <end position="335"/>
    </location>
</feature>
<dbReference type="STRING" id="74873.A0A084VK80"/>
<organism evidence="8">
    <name type="scientific">Anopheles sinensis</name>
    <name type="common">Mosquito</name>
    <dbReference type="NCBI Taxonomy" id="74873"/>
    <lineage>
        <taxon>Eukaryota</taxon>
        <taxon>Metazoa</taxon>
        <taxon>Ecdysozoa</taxon>
        <taxon>Arthropoda</taxon>
        <taxon>Hexapoda</taxon>
        <taxon>Insecta</taxon>
        <taxon>Pterygota</taxon>
        <taxon>Neoptera</taxon>
        <taxon>Endopterygota</taxon>
        <taxon>Diptera</taxon>
        <taxon>Nematocera</taxon>
        <taxon>Culicoidea</taxon>
        <taxon>Culicidae</taxon>
        <taxon>Anophelinae</taxon>
        <taxon>Anopheles</taxon>
    </lineage>
</organism>
<evidence type="ECO:0000259" key="7">
    <source>
        <dbReference type="PROSITE" id="PS50157"/>
    </source>
</evidence>
<reference evidence="8 10" key="1">
    <citation type="journal article" date="2014" name="BMC Genomics">
        <title>Genome sequence of Anopheles sinensis provides insight into genetics basis of mosquito competence for malaria parasites.</title>
        <authorList>
            <person name="Zhou D."/>
            <person name="Zhang D."/>
            <person name="Ding G."/>
            <person name="Shi L."/>
            <person name="Hou Q."/>
            <person name="Ye Y."/>
            <person name="Xu Y."/>
            <person name="Zhou H."/>
            <person name="Xiong C."/>
            <person name="Li S."/>
            <person name="Yu J."/>
            <person name="Hong S."/>
            <person name="Yu X."/>
            <person name="Zou P."/>
            <person name="Chen C."/>
            <person name="Chang X."/>
            <person name="Wang W."/>
            <person name="Lv Y."/>
            <person name="Sun Y."/>
            <person name="Ma L."/>
            <person name="Shen B."/>
            <person name="Zhu C."/>
        </authorList>
    </citation>
    <scope>NUCLEOTIDE SEQUENCE [LARGE SCALE GENOMIC DNA]</scope>
</reference>
<feature type="compositionally biased region" description="Basic and acidic residues" evidence="6">
    <location>
        <begin position="54"/>
        <end position="66"/>
    </location>
</feature>